<sequence>MDPKKYFLNNKFSKMGDIIGEGLELSSLMAKTGSSAHDASSMNLVELKPTINNPVVGDNMDKLVLMCREMMANIGDDESENGPKIGEMYQAIRGAGTNFRSAEMVVNICNIDSNMEGGKVCRKSEFYESVRQLGAYFFSVKPAKLKLFDALHYKINYAMFSALGKDECKGLGSGQYSVETKIEILARRHGLRREAKWSDWTMTTNRYYNSKCQDIMSETSIKVEDLLTAMLLPRENSSLSNLDMVKLREYLHMGPTSCLSLRFMVLYLIIIRMWHGGYNSVEITTEKKRLRSEEFSTKGISNCINMETGDTVINVVNMTPTEQVIMARSAMGYHHGDFMYEGFDLYMGGFDVPAEIQGDGSVYLLGGVSGLKEKVTVTSEDIYNTMVKYAMRMQACSEMEMGYNLAGNILFADGLPNFSVPRPQGFVDIIATALSKVNTNGYVPPYEISELSMLGFMTLSRQQILMVHDMVTYSETPEDDDPVPVLRVPPETRQAIYNKYQTERFSDAFGLSSVIDPLLLQNQRQVDAVRNIPFPTVAWSSINNDRLVKGTLSEFFWRGEWADSLDWLCLDSSTQKRAKSTFLANGFLIRPVTRGTKVRSFQGIEANGERLRVMPGKVSTRLLDIECVPKYKPGPEKRFQVTPFKWRQFEEEDDVITVFVHEEEGPSNYQLQELNEGNAVYFSVFGGGVGVHHLEAVNNKDHNRVNPIVLMEEDEEQVGGKTKESKKSKRGRTAKGPEVGKEVATGVPAFVDERARDQEPEEGVTLMPSRSGTSIINKSKLAVATTLFGKYLNKGYCKAASMMSRLQHVLGRIAPEAMGLSCALRDSLHMSGIDRQDVHRWQIAVALLQPYLPQLREKQVINFEQLSKMMAFSRSVRNYGVAKKRFNLKTLPSFDIRKTTYRVWLEFMRRAGITITYRNQEMEDVEPFDSGEPLDESGQQLMELTRELKFHSWERLWTDWNHEPHELCPVVKLTETDFNELQQILTTSCAICNN</sequence>
<feature type="compositionally biased region" description="Basic residues" evidence="1">
    <location>
        <begin position="724"/>
        <end position="733"/>
    </location>
</feature>
<evidence type="ECO:0000256" key="1">
    <source>
        <dbReference type="SAM" id="MobiDB-lite"/>
    </source>
</evidence>
<accession>A0A894KFD1</accession>
<feature type="region of interest" description="Disordered" evidence="1">
    <location>
        <begin position="713"/>
        <end position="743"/>
    </location>
</feature>
<protein>
    <submittedName>
        <fullName evidence="2">Capsid protein</fullName>
    </submittedName>
</protein>
<reference evidence="2" key="1">
    <citation type="journal article" date="2020" name="bioRxiv">
        <title>Single mosquito metatranscriptomics identifies vectors, emerging pathogens and reservoirs in one assay.</title>
        <authorList>
            <person name="Batson J."/>
            <person name="Dudas G."/>
            <person name="Haas-Stapleton E."/>
            <person name="Kistler A.L."/>
            <person name="Li L.M."/>
            <person name="Logan P."/>
            <person name="Ratnasiri K."/>
            <person name="Retallack H."/>
        </authorList>
    </citation>
    <scope>NUCLEOTIDE SEQUENCE</scope>
    <source>
        <strain evidence="2">CMS001_053_ALCO</strain>
    </source>
</reference>
<organism evidence="2">
    <name type="scientific">Keturi virus</name>
    <dbReference type="NCBI Taxonomy" id="2800922"/>
    <lineage>
        <taxon>Viruses</taxon>
        <taxon>Riboviria</taxon>
    </lineage>
</organism>
<proteinExistence type="predicted"/>
<evidence type="ECO:0000313" key="2">
    <source>
        <dbReference type="EMBL" id="QRW42849.1"/>
    </source>
</evidence>
<dbReference type="EMBL" id="MW434091">
    <property type="protein sequence ID" value="QRW42849.1"/>
    <property type="molecule type" value="Genomic_RNA"/>
</dbReference>
<name>A0A894KFD1_9VIRU</name>